<dbReference type="AlphaFoldDB" id="K1PVN5"/>
<dbReference type="Pfam" id="PF07992">
    <property type="entry name" value="Pyr_redox_2"/>
    <property type="match status" value="1"/>
</dbReference>
<dbReference type="Gene3D" id="3.30.390.30">
    <property type="match status" value="1"/>
</dbReference>
<dbReference type="EMBL" id="JH819022">
    <property type="protein sequence ID" value="EKC25798.1"/>
    <property type="molecule type" value="Genomic_DNA"/>
</dbReference>
<keyword evidence="2" id="KW-0285">Flavoprotein</keyword>
<dbReference type="SUPFAM" id="SSF51905">
    <property type="entry name" value="FAD/NAD(P)-binding domain"/>
    <property type="match status" value="2"/>
</dbReference>
<protein>
    <submittedName>
        <fullName evidence="6">Nitrite reductase [NAD(P)H]</fullName>
    </submittedName>
</protein>
<dbReference type="PANTHER" id="PTHR43429">
    <property type="entry name" value="PYRIDINE NUCLEOTIDE-DISULFIDE OXIDOREDUCTASE DOMAIN-CONTAINING"/>
    <property type="match status" value="1"/>
</dbReference>
<feature type="domain" description="FAD/NAD(P)-binding" evidence="4">
    <location>
        <begin position="4"/>
        <end position="295"/>
    </location>
</feature>
<sequence>MKQKLILIGSGMVGARFIERLLIEAPNKYDIHVFNKEPLGGYNRIMLSPVLAGEKSLPDIMTHDVNWFKARGVTLHTGTTVTGVDTRLQTVQTEFGDAYPYDQLVIATGSKPFVIPVAGNDLPGVVTFRDTRDVDLMLGAAKQPLSRNHAETRSEHAKPKAVVIGGGLLGLEAANGLKIQGMDVTVVHRSSVLMNVQMDDISGDLLKTSLQAQGLKFVMNANTLAIQGEHSVTGVTLDTGETLPADLVVMAVGIRPNVSVGQKMGLEVNRGIVVNDQLQTSDESIYALGECVEHRGATYGLVAPLYEQAQVLAEVLAGKSSDYQGSLTSTMLKVTGIQLFSAGDFKDSADAESIAYQDLAQNVYRKVVLKDNKIIGSVMFGDTSGAKWIFEQLISGKDMGACRDFLVFGEGFCQA</sequence>
<dbReference type="InterPro" id="IPR050260">
    <property type="entry name" value="FAD-bd_OxRdtase"/>
</dbReference>
<dbReference type="Pfam" id="PF18267">
    <property type="entry name" value="Rubredoxin_C"/>
    <property type="match status" value="1"/>
</dbReference>
<organism evidence="6">
    <name type="scientific">Magallana gigas</name>
    <name type="common">Pacific oyster</name>
    <name type="synonym">Crassostrea gigas</name>
    <dbReference type="NCBI Taxonomy" id="29159"/>
    <lineage>
        <taxon>Eukaryota</taxon>
        <taxon>Metazoa</taxon>
        <taxon>Spiralia</taxon>
        <taxon>Lophotrochozoa</taxon>
        <taxon>Mollusca</taxon>
        <taxon>Bivalvia</taxon>
        <taxon>Autobranchia</taxon>
        <taxon>Pteriomorphia</taxon>
        <taxon>Ostreida</taxon>
        <taxon>Ostreoidea</taxon>
        <taxon>Ostreidae</taxon>
        <taxon>Magallana</taxon>
    </lineage>
</organism>
<dbReference type="InterPro" id="IPR023753">
    <property type="entry name" value="FAD/NAD-binding_dom"/>
</dbReference>
<evidence type="ECO:0000256" key="1">
    <source>
        <dbReference type="ARBA" id="ARBA00001974"/>
    </source>
</evidence>
<dbReference type="PRINTS" id="PR00411">
    <property type="entry name" value="PNDRDTASEI"/>
</dbReference>
<dbReference type="InParanoid" id="K1PVN5"/>
<evidence type="ECO:0000256" key="3">
    <source>
        <dbReference type="ARBA" id="ARBA00022827"/>
    </source>
</evidence>
<reference evidence="6" key="1">
    <citation type="journal article" date="2012" name="Nature">
        <title>The oyster genome reveals stress adaptation and complexity of shell formation.</title>
        <authorList>
            <person name="Zhang G."/>
            <person name="Fang X."/>
            <person name="Guo X."/>
            <person name="Li L."/>
            <person name="Luo R."/>
            <person name="Xu F."/>
            <person name="Yang P."/>
            <person name="Zhang L."/>
            <person name="Wang X."/>
            <person name="Qi H."/>
            <person name="Xiong Z."/>
            <person name="Que H."/>
            <person name="Xie Y."/>
            <person name="Holland P.W."/>
            <person name="Paps J."/>
            <person name="Zhu Y."/>
            <person name="Wu F."/>
            <person name="Chen Y."/>
            <person name="Wang J."/>
            <person name="Peng C."/>
            <person name="Meng J."/>
            <person name="Yang L."/>
            <person name="Liu J."/>
            <person name="Wen B."/>
            <person name="Zhang N."/>
            <person name="Huang Z."/>
            <person name="Zhu Q."/>
            <person name="Feng Y."/>
            <person name="Mount A."/>
            <person name="Hedgecock D."/>
            <person name="Xu Z."/>
            <person name="Liu Y."/>
            <person name="Domazet-Loso T."/>
            <person name="Du Y."/>
            <person name="Sun X."/>
            <person name="Zhang S."/>
            <person name="Liu B."/>
            <person name="Cheng P."/>
            <person name="Jiang X."/>
            <person name="Li J."/>
            <person name="Fan D."/>
            <person name="Wang W."/>
            <person name="Fu W."/>
            <person name="Wang T."/>
            <person name="Wang B."/>
            <person name="Zhang J."/>
            <person name="Peng Z."/>
            <person name="Li Y."/>
            <person name="Li N."/>
            <person name="Wang J."/>
            <person name="Chen M."/>
            <person name="He Y."/>
            <person name="Tan F."/>
            <person name="Song X."/>
            <person name="Zheng Q."/>
            <person name="Huang R."/>
            <person name="Yang H."/>
            <person name="Du X."/>
            <person name="Chen L."/>
            <person name="Yang M."/>
            <person name="Gaffney P.M."/>
            <person name="Wang S."/>
            <person name="Luo L."/>
            <person name="She Z."/>
            <person name="Ming Y."/>
            <person name="Huang W."/>
            <person name="Zhang S."/>
            <person name="Huang B."/>
            <person name="Zhang Y."/>
            <person name="Qu T."/>
            <person name="Ni P."/>
            <person name="Miao G."/>
            <person name="Wang J."/>
            <person name="Wang Q."/>
            <person name="Steinberg C.E."/>
            <person name="Wang H."/>
            <person name="Li N."/>
            <person name="Qian L."/>
            <person name="Zhang G."/>
            <person name="Li Y."/>
            <person name="Yang H."/>
            <person name="Liu X."/>
            <person name="Wang J."/>
            <person name="Yin Y."/>
            <person name="Wang J."/>
        </authorList>
    </citation>
    <scope>NUCLEOTIDE SEQUENCE [LARGE SCALE GENOMIC DNA]</scope>
    <source>
        <strain evidence="6">05x7-T-G4-1.051#20</strain>
    </source>
</reference>
<gene>
    <name evidence="6" type="ORF">CGI_10000799</name>
</gene>
<feature type="domain" description="NADH-rubredoxin oxidoreductase C-terminal" evidence="5">
    <location>
        <begin position="329"/>
        <end position="390"/>
    </location>
</feature>
<evidence type="ECO:0000256" key="2">
    <source>
        <dbReference type="ARBA" id="ARBA00022630"/>
    </source>
</evidence>
<dbReference type="HOGENOM" id="CLU_003291_4_4_1"/>
<dbReference type="PRINTS" id="PR00368">
    <property type="entry name" value="FADPNR"/>
</dbReference>
<dbReference type="PANTHER" id="PTHR43429:SF3">
    <property type="entry name" value="NITRITE REDUCTASE [NAD(P)H]"/>
    <property type="match status" value="1"/>
</dbReference>
<dbReference type="InterPro" id="IPR036188">
    <property type="entry name" value="FAD/NAD-bd_sf"/>
</dbReference>
<evidence type="ECO:0000259" key="4">
    <source>
        <dbReference type="Pfam" id="PF07992"/>
    </source>
</evidence>
<name>K1PVN5_MAGGI</name>
<proteinExistence type="predicted"/>
<evidence type="ECO:0000313" key="6">
    <source>
        <dbReference type="EMBL" id="EKC25798.1"/>
    </source>
</evidence>
<dbReference type="InterPro" id="IPR041575">
    <property type="entry name" value="Rubredoxin_C"/>
</dbReference>
<dbReference type="Gene3D" id="3.50.50.60">
    <property type="entry name" value="FAD/NAD(P)-binding domain"/>
    <property type="match status" value="2"/>
</dbReference>
<dbReference type="InterPro" id="IPR016156">
    <property type="entry name" value="FAD/NAD-linked_Rdtase_dimer_sf"/>
</dbReference>
<keyword evidence="3" id="KW-0274">FAD</keyword>
<evidence type="ECO:0000259" key="5">
    <source>
        <dbReference type="Pfam" id="PF18267"/>
    </source>
</evidence>
<comment type="cofactor">
    <cofactor evidence="1">
        <name>FAD</name>
        <dbReference type="ChEBI" id="CHEBI:57692"/>
    </cofactor>
</comment>
<accession>K1PVN5</accession>
<dbReference type="GO" id="GO:0016491">
    <property type="term" value="F:oxidoreductase activity"/>
    <property type="evidence" value="ECO:0007669"/>
    <property type="project" value="InterPro"/>
</dbReference>